<name>A0A1M7GC87_9BACT</name>
<gene>
    <name evidence="1" type="ORF">SAMN05444266_106502</name>
</gene>
<reference evidence="1 2" key="1">
    <citation type="submission" date="2016-11" db="EMBL/GenBank/DDBJ databases">
        <authorList>
            <person name="Jaros S."/>
            <person name="Januszkiewicz K."/>
            <person name="Wedrychowicz H."/>
        </authorList>
    </citation>
    <scope>NUCLEOTIDE SEQUENCE [LARGE SCALE GENOMIC DNA]</scope>
    <source>
        <strain evidence="1 2">DSM 27406</strain>
    </source>
</reference>
<dbReference type="STRING" id="1419482.SAMN05444266_106502"/>
<dbReference type="PANTHER" id="PTHR33221">
    <property type="entry name" value="WINGED HELIX-TURN-HELIX TRANSCRIPTIONAL REGULATOR, RRF2 FAMILY"/>
    <property type="match status" value="1"/>
</dbReference>
<dbReference type="NCBIfam" id="TIGR00738">
    <property type="entry name" value="rrf2_super"/>
    <property type="match status" value="1"/>
</dbReference>
<dbReference type="GO" id="GO:0005829">
    <property type="term" value="C:cytosol"/>
    <property type="evidence" value="ECO:0007669"/>
    <property type="project" value="TreeGrafter"/>
</dbReference>
<proteinExistence type="predicted"/>
<dbReference type="InterPro" id="IPR036388">
    <property type="entry name" value="WH-like_DNA-bd_sf"/>
</dbReference>
<dbReference type="Proteomes" id="UP000184420">
    <property type="component" value="Unassembled WGS sequence"/>
</dbReference>
<dbReference type="InterPro" id="IPR000944">
    <property type="entry name" value="Tscrpt_reg_Rrf2"/>
</dbReference>
<dbReference type="InterPro" id="IPR030489">
    <property type="entry name" value="TR_Rrf2-type_CS"/>
</dbReference>
<organism evidence="1 2">
    <name type="scientific">Chitinophaga jiangningensis</name>
    <dbReference type="NCBI Taxonomy" id="1419482"/>
    <lineage>
        <taxon>Bacteria</taxon>
        <taxon>Pseudomonadati</taxon>
        <taxon>Bacteroidota</taxon>
        <taxon>Chitinophagia</taxon>
        <taxon>Chitinophagales</taxon>
        <taxon>Chitinophagaceae</taxon>
        <taxon>Chitinophaga</taxon>
    </lineage>
</organism>
<dbReference type="PROSITE" id="PS51197">
    <property type="entry name" value="HTH_RRF2_2"/>
    <property type="match status" value="1"/>
</dbReference>
<dbReference type="PROSITE" id="PS01332">
    <property type="entry name" value="HTH_RRF2_1"/>
    <property type="match status" value="1"/>
</dbReference>
<dbReference type="SUPFAM" id="SSF46785">
    <property type="entry name" value="Winged helix' DNA-binding domain"/>
    <property type="match status" value="1"/>
</dbReference>
<keyword evidence="2" id="KW-1185">Reference proteome</keyword>
<dbReference type="InterPro" id="IPR036390">
    <property type="entry name" value="WH_DNA-bd_sf"/>
</dbReference>
<dbReference type="Pfam" id="PF02082">
    <property type="entry name" value="Rrf2"/>
    <property type="match status" value="1"/>
</dbReference>
<dbReference type="GO" id="GO:0003700">
    <property type="term" value="F:DNA-binding transcription factor activity"/>
    <property type="evidence" value="ECO:0007669"/>
    <property type="project" value="TreeGrafter"/>
</dbReference>
<protein>
    <submittedName>
        <fullName evidence="1">Transcriptional regulator, BadM/Rrf2 family</fullName>
    </submittedName>
</protein>
<dbReference type="EMBL" id="FRBL01000006">
    <property type="protein sequence ID" value="SHM14002.1"/>
    <property type="molecule type" value="Genomic_DNA"/>
</dbReference>
<accession>A0A1M7GC87</accession>
<evidence type="ECO:0000313" key="1">
    <source>
        <dbReference type="EMBL" id="SHM14002.1"/>
    </source>
</evidence>
<dbReference type="AlphaFoldDB" id="A0A1M7GC87"/>
<evidence type="ECO:0000313" key="2">
    <source>
        <dbReference type="Proteomes" id="UP000184420"/>
    </source>
</evidence>
<dbReference type="Gene3D" id="1.10.10.10">
    <property type="entry name" value="Winged helix-like DNA-binding domain superfamily/Winged helix DNA-binding domain"/>
    <property type="match status" value="1"/>
</dbReference>
<sequence>MSFIPPAFTFVVNSFTNDYMAIFSKTCEYAMRAVFYVAQKSHEGQKVGIKEIAEQINSPEAFLAKILQKLSRERLIQSVKGPNGGFYFDAVSLNRPLADIVSAVDGNEIFTGCGLGLTYCSESNPCPLHEEFKKIRNQITHMLNNTTIGKFNLGLIKGKFTLNK</sequence>
<dbReference type="PANTHER" id="PTHR33221:SF15">
    <property type="entry name" value="HTH-TYPE TRANSCRIPTIONAL REGULATOR YWGB-RELATED"/>
    <property type="match status" value="1"/>
</dbReference>